<dbReference type="NCBIfam" id="TIGR03725">
    <property type="entry name" value="T6A_YeaZ"/>
    <property type="match status" value="1"/>
</dbReference>
<sequence>MHTLIIDTSYGSTVGIQGHQPIVQPDSRTHVEQLQHNIGQAAADAGITPHDIEQIVVGTGPAPFTGLRAGIVAAKAIAYATGAQLLGQNILTPQAALLQEARRHDTTLDTHPELAALEPAGDGTRHLALAVNDARRKQLYFALIDTTGDLGDTNSYPIPMDIDYPESIAQRVNNAVTELEARHPGQRVTVTVVGHGAGKYADAWQGLRNLETVIASSVLDYGAEGLDIFARCAQQDPDAHANPQALEPLYLRRPDVSVPKPLKPVLAAEPDTHAA</sequence>
<evidence type="ECO:0000259" key="1">
    <source>
        <dbReference type="Pfam" id="PF00814"/>
    </source>
</evidence>
<dbReference type="eggNOG" id="COG1214">
    <property type="taxonomic scope" value="Bacteria"/>
</dbReference>
<dbReference type="InterPro" id="IPR022496">
    <property type="entry name" value="T6A_TsaB"/>
</dbReference>
<dbReference type="Pfam" id="PF00814">
    <property type="entry name" value="TsaD"/>
    <property type="match status" value="1"/>
</dbReference>
<dbReference type="InterPro" id="IPR043129">
    <property type="entry name" value="ATPase_NBD"/>
</dbReference>
<gene>
    <name evidence="2" type="ORF">BMAGN_0925</name>
</gene>
<keyword evidence="2" id="KW-0378">Hydrolase</keyword>
<feature type="domain" description="Gcp-like" evidence="1">
    <location>
        <begin position="27"/>
        <end position="203"/>
    </location>
</feature>
<proteinExistence type="predicted"/>
<dbReference type="RefSeq" id="WP_022859494.1">
    <property type="nucleotide sequence ID" value="NZ_JGZB01000006.1"/>
</dbReference>
<dbReference type="GO" id="GO:0006508">
    <property type="term" value="P:proteolysis"/>
    <property type="evidence" value="ECO:0007669"/>
    <property type="project" value="UniProtKB-KW"/>
</dbReference>
<evidence type="ECO:0000313" key="3">
    <source>
        <dbReference type="Proteomes" id="UP000029052"/>
    </source>
</evidence>
<evidence type="ECO:0000313" key="2">
    <source>
        <dbReference type="EMBL" id="KFI67932.1"/>
    </source>
</evidence>
<keyword evidence="3" id="KW-1185">Reference proteome</keyword>
<keyword evidence="2" id="KW-0645">Protease</keyword>
<dbReference type="EMBL" id="JGZB01000006">
    <property type="protein sequence ID" value="KFI67932.1"/>
    <property type="molecule type" value="Genomic_DNA"/>
</dbReference>
<dbReference type="Gene3D" id="3.30.420.40">
    <property type="match status" value="1"/>
</dbReference>
<name>A0A087BA82_9BIFI</name>
<dbReference type="STRING" id="1692.BMAGN_0925"/>
<dbReference type="GO" id="GO:0002949">
    <property type="term" value="P:tRNA threonylcarbamoyladenosine modification"/>
    <property type="evidence" value="ECO:0007669"/>
    <property type="project" value="InterPro"/>
</dbReference>
<comment type="caution">
    <text evidence="2">The sequence shown here is derived from an EMBL/GenBank/DDBJ whole genome shotgun (WGS) entry which is preliminary data.</text>
</comment>
<accession>A0A087BA82</accession>
<dbReference type="Proteomes" id="UP000029052">
    <property type="component" value="Unassembled WGS sequence"/>
</dbReference>
<dbReference type="InterPro" id="IPR000905">
    <property type="entry name" value="Gcp-like_dom"/>
</dbReference>
<dbReference type="SUPFAM" id="SSF53067">
    <property type="entry name" value="Actin-like ATPase domain"/>
    <property type="match status" value="1"/>
</dbReference>
<organism evidence="2 3">
    <name type="scientific">Bifidobacterium magnum</name>
    <dbReference type="NCBI Taxonomy" id="1692"/>
    <lineage>
        <taxon>Bacteria</taxon>
        <taxon>Bacillati</taxon>
        <taxon>Actinomycetota</taxon>
        <taxon>Actinomycetes</taxon>
        <taxon>Bifidobacteriales</taxon>
        <taxon>Bifidobacteriaceae</taxon>
        <taxon>Bifidobacterium</taxon>
    </lineage>
</organism>
<protein>
    <submittedName>
        <fullName evidence="2">Glycoprotease M22 family</fullName>
    </submittedName>
</protein>
<dbReference type="AlphaFoldDB" id="A0A087BA82"/>
<reference evidence="2 3" key="1">
    <citation type="submission" date="2014-03" db="EMBL/GenBank/DDBJ databases">
        <title>Genomics of Bifidobacteria.</title>
        <authorList>
            <person name="Ventura M."/>
            <person name="Milani C."/>
            <person name="Lugli G.A."/>
        </authorList>
    </citation>
    <scope>NUCLEOTIDE SEQUENCE [LARGE SCALE GENOMIC DNA]</scope>
    <source>
        <strain evidence="2 3">LMG 11591</strain>
    </source>
</reference>
<dbReference type="GO" id="GO:0008233">
    <property type="term" value="F:peptidase activity"/>
    <property type="evidence" value="ECO:0007669"/>
    <property type="project" value="UniProtKB-KW"/>
</dbReference>